<proteinExistence type="predicted"/>
<protein>
    <recommendedName>
        <fullName evidence="4">DUF1579 domain-containing protein</fullName>
    </recommendedName>
</protein>
<reference evidence="2 3" key="1">
    <citation type="journal article" date="2017" name="Front. Microbiol.">
        <title>Labilibaculum manganireducens gen. nov., sp. nov. and Labilibaculum filiforme sp. nov., Novel Bacteroidetes Isolated from Subsurface Sediments of the Baltic Sea.</title>
        <authorList>
            <person name="Vandieken V."/>
            <person name="Marshall I.P."/>
            <person name="Niemann H."/>
            <person name="Engelen B."/>
            <person name="Cypionka H."/>
        </authorList>
    </citation>
    <scope>NUCLEOTIDE SEQUENCE [LARGE SCALE GENOMIC DNA]</scope>
    <source>
        <strain evidence="2 3">59.16B</strain>
    </source>
</reference>
<gene>
    <name evidence="2" type="ORF">BZG02_16635</name>
</gene>
<dbReference type="EMBL" id="MVDD01000016">
    <property type="protein sequence ID" value="PKQ61259.1"/>
    <property type="molecule type" value="Genomic_DNA"/>
</dbReference>
<keyword evidence="3" id="KW-1185">Reference proteome</keyword>
<feature type="signal peptide" evidence="1">
    <location>
        <begin position="1"/>
        <end position="18"/>
    </location>
</feature>
<evidence type="ECO:0000256" key="1">
    <source>
        <dbReference type="SAM" id="SignalP"/>
    </source>
</evidence>
<keyword evidence="1" id="KW-0732">Signal</keyword>
<sequence length="166" mass="19324">MKRFLLLIFILFSTVSFSQNPITNTTSPNRLFDFWLGDWDVFTNDDLVAHNTVILLQNGNLLQENWVSEKENFTGTSYSFYNSKIDKWQQIWVDKNGNNLLLKGNFENGKMLLSSSSDSNMGEDQSLHRISWVLMPNGNVKQVWESSIDEGKIWNIQFEGIYKKKE</sequence>
<dbReference type="AlphaFoldDB" id="A0A2N3HT82"/>
<dbReference type="OrthoDB" id="1121396at2"/>
<accession>A0A2N3HT82</accession>
<evidence type="ECO:0008006" key="4">
    <source>
        <dbReference type="Google" id="ProtNLM"/>
    </source>
</evidence>
<name>A0A2N3HT82_9BACT</name>
<organism evidence="2 3">
    <name type="scientific">Labilibaculum filiforme</name>
    <dbReference type="NCBI Taxonomy" id="1940526"/>
    <lineage>
        <taxon>Bacteria</taxon>
        <taxon>Pseudomonadati</taxon>
        <taxon>Bacteroidota</taxon>
        <taxon>Bacteroidia</taxon>
        <taxon>Marinilabiliales</taxon>
        <taxon>Marinifilaceae</taxon>
        <taxon>Labilibaculum</taxon>
    </lineage>
</organism>
<evidence type="ECO:0000313" key="3">
    <source>
        <dbReference type="Proteomes" id="UP000233535"/>
    </source>
</evidence>
<comment type="caution">
    <text evidence="2">The sequence shown here is derived from an EMBL/GenBank/DDBJ whole genome shotgun (WGS) entry which is preliminary data.</text>
</comment>
<feature type="chain" id="PRO_5014684650" description="DUF1579 domain-containing protein" evidence="1">
    <location>
        <begin position="19"/>
        <end position="166"/>
    </location>
</feature>
<evidence type="ECO:0000313" key="2">
    <source>
        <dbReference type="EMBL" id="PKQ61259.1"/>
    </source>
</evidence>
<dbReference type="RefSeq" id="WP_101262835.1">
    <property type="nucleotide sequence ID" value="NZ_MVDD01000016.1"/>
</dbReference>
<dbReference type="Proteomes" id="UP000233535">
    <property type="component" value="Unassembled WGS sequence"/>
</dbReference>